<name>A0ABD3FDS6_9STRA</name>
<dbReference type="Gene3D" id="1.10.1280.10">
    <property type="entry name" value="Di-copper center containing domain from catechol oxidase"/>
    <property type="match status" value="1"/>
</dbReference>
<feature type="domain" description="Tyrosinase copper-binding" evidence="5">
    <location>
        <begin position="251"/>
        <end position="262"/>
    </location>
</feature>
<keyword evidence="7" id="KW-1185">Reference proteome</keyword>
<keyword evidence="3" id="KW-0732">Signal</keyword>
<reference evidence="6 7" key="1">
    <citation type="submission" date="2024-09" db="EMBL/GenBank/DDBJ databases">
        <title>Genome sequencing and assembly of Phytophthora oleae, isolate VK10A, causative agent of rot of olive drupes.</title>
        <authorList>
            <person name="Conti Taguali S."/>
            <person name="Riolo M."/>
            <person name="La Spada F."/>
            <person name="Cacciola S.O."/>
            <person name="Dionisio G."/>
        </authorList>
    </citation>
    <scope>NUCLEOTIDE SEQUENCE [LARGE SCALE GENOMIC DNA]</scope>
    <source>
        <strain evidence="6 7">VK10A</strain>
    </source>
</reference>
<dbReference type="InterPro" id="IPR002227">
    <property type="entry name" value="Tyrosinase_Cu-bd"/>
</dbReference>
<evidence type="ECO:0000256" key="2">
    <source>
        <dbReference type="ARBA" id="ARBA00023008"/>
    </source>
</evidence>
<dbReference type="PANTHER" id="PTHR11474:SF126">
    <property type="entry name" value="TYROSINASE-LIKE PROTEIN TYR-1-RELATED"/>
    <property type="match status" value="1"/>
</dbReference>
<evidence type="ECO:0000256" key="1">
    <source>
        <dbReference type="ARBA" id="ARBA00022723"/>
    </source>
</evidence>
<dbReference type="InterPro" id="IPR008922">
    <property type="entry name" value="Di-copper_centre_dom_sf"/>
</dbReference>
<dbReference type="PRINTS" id="PR00092">
    <property type="entry name" value="TYROSINASE"/>
</dbReference>
<dbReference type="Pfam" id="PF00264">
    <property type="entry name" value="Tyrosinase"/>
    <property type="match status" value="1"/>
</dbReference>
<keyword evidence="1" id="KW-0479">Metal-binding</keyword>
<keyword evidence="2" id="KW-0186">Copper</keyword>
<dbReference type="PANTHER" id="PTHR11474">
    <property type="entry name" value="TYROSINASE FAMILY MEMBER"/>
    <property type="match status" value="1"/>
</dbReference>
<dbReference type="Proteomes" id="UP001632037">
    <property type="component" value="Unassembled WGS sequence"/>
</dbReference>
<evidence type="ECO:0000259" key="5">
    <source>
        <dbReference type="PROSITE" id="PS00498"/>
    </source>
</evidence>
<protein>
    <recommendedName>
        <fullName evidence="4 5">Tyrosinase copper-binding domain-containing protein</fullName>
    </recommendedName>
</protein>
<feature type="domain" description="Tyrosinase copper-binding" evidence="4">
    <location>
        <begin position="80"/>
        <end position="97"/>
    </location>
</feature>
<sequence length="547" mass="60427">MGLPSSILTLLVAILMCWSFSSGQQAGTNCPDARIRRSWDSYNASEKALYLEAVGIAMDKGFHMKFIQVHTDSVSGAEAHQNCMFIYWHRMMLLGYENMLRSLGTKYQCLTIPYWDHLAATARLAAKNCTDLQSCTPYLANSGGTSLGASKSLSIYSSTIGTSTTTLCINQAPLSHFCGNNSVCAQCVTRRRSSSMSSTTYPAEAGFSLVYNQMFDYNVYSSFSNNVERGVHNTMHNALGGVMAYLEAPADPIFYSHHGLIDLLQAIYLKCQIGAPNVLLSASAKSSDSRWYSICRRKNNGAMYTTADNITMRALAFDGQTYVNVWQDPNNILYPFFKDLPYKYTDYIDAKDLGNYSYTYAISGGLANLYQNCRNASTISSTVNSTTTSFMASTPDDIGYSRYGNRLEPIIVPGTAYDDKVKRWNVALYESARIVGYGEAAAGEQMEMVGCQYQEDCLGGVDDFSELYKRNFGIEGHTRCYTILQGLKSGDLVIGIPQWKAITARFLSCAAYKKKNVVSSFAKIIGDLQNGLSTGKTLDDYVKIARD</sequence>
<dbReference type="PROSITE" id="PS00498">
    <property type="entry name" value="TYROSINASE_2"/>
    <property type="match status" value="1"/>
</dbReference>
<organism evidence="6 7">
    <name type="scientific">Phytophthora oleae</name>
    <dbReference type="NCBI Taxonomy" id="2107226"/>
    <lineage>
        <taxon>Eukaryota</taxon>
        <taxon>Sar</taxon>
        <taxon>Stramenopiles</taxon>
        <taxon>Oomycota</taxon>
        <taxon>Peronosporomycetes</taxon>
        <taxon>Peronosporales</taxon>
        <taxon>Peronosporaceae</taxon>
        <taxon>Phytophthora</taxon>
    </lineage>
</organism>
<evidence type="ECO:0000313" key="7">
    <source>
        <dbReference type="Proteomes" id="UP001632037"/>
    </source>
</evidence>
<proteinExistence type="predicted"/>
<dbReference type="GO" id="GO:0046872">
    <property type="term" value="F:metal ion binding"/>
    <property type="evidence" value="ECO:0007669"/>
    <property type="project" value="UniProtKB-KW"/>
</dbReference>
<evidence type="ECO:0000259" key="4">
    <source>
        <dbReference type="PROSITE" id="PS00497"/>
    </source>
</evidence>
<dbReference type="InterPro" id="IPR050316">
    <property type="entry name" value="Tyrosinase/Hemocyanin"/>
</dbReference>
<dbReference type="EMBL" id="JBIMZQ010000024">
    <property type="protein sequence ID" value="KAL3664441.1"/>
    <property type="molecule type" value="Genomic_DNA"/>
</dbReference>
<feature type="chain" id="PRO_5044885483" description="Tyrosinase copper-binding domain-containing protein" evidence="3">
    <location>
        <begin position="24"/>
        <end position="547"/>
    </location>
</feature>
<comment type="caution">
    <text evidence="6">The sequence shown here is derived from an EMBL/GenBank/DDBJ whole genome shotgun (WGS) entry which is preliminary data.</text>
</comment>
<feature type="signal peptide" evidence="3">
    <location>
        <begin position="1"/>
        <end position="23"/>
    </location>
</feature>
<evidence type="ECO:0000313" key="6">
    <source>
        <dbReference type="EMBL" id="KAL3664441.1"/>
    </source>
</evidence>
<evidence type="ECO:0000256" key="3">
    <source>
        <dbReference type="SAM" id="SignalP"/>
    </source>
</evidence>
<gene>
    <name evidence="6" type="ORF">V7S43_010762</name>
</gene>
<dbReference type="SUPFAM" id="SSF48056">
    <property type="entry name" value="Di-copper centre-containing domain"/>
    <property type="match status" value="1"/>
</dbReference>
<dbReference type="AlphaFoldDB" id="A0ABD3FDS6"/>
<accession>A0ABD3FDS6</accession>
<dbReference type="PROSITE" id="PS00497">
    <property type="entry name" value="TYROSINASE_1"/>
    <property type="match status" value="1"/>
</dbReference>